<keyword evidence="5" id="KW-1185">Reference proteome</keyword>
<dbReference type="Gene3D" id="3.40.50.1000">
    <property type="entry name" value="HAD superfamily/HAD-like"/>
    <property type="match status" value="1"/>
</dbReference>
<keyword evidence="2" id="KW-0378">Hydrolase</keyword>
<keyword evidence="3" id="KW-0460">Magnesium</keyword>
<dbReference type="InterPro" id="IPR023214">
    <property type="entry name" value="HAD_sf"/>
</dbReference>
<evidence type="ECO:0000256" key="3">
    <source>
        <dbReference type="ARBA" id="ARBA00022842"/>
    </source>
</evidence>
<dbReference type="InterPro" id="IPR006385">
    <property type="entry name" value="HAD_hydro_SerB1"/>
</dbReference>
<dbReference type="CDD" id="cd02612">
    <property type="entry name" value="HAD_PGPPase"/>
    <property type="match status" value="1"/>
</dbReference>
<evidence type="ECO:0000256" key="1">
    <source>
        <dbReference type="ARBA" id="ARBA00022723"/>
    </source>
</evidence>
<dbReference type="SUPFAM" id="SSF56784">
    <property type="entry name" value="HAD-like"/>
    <property type="match status" value="1"/>
</dbReference>
<protein>
    <submittedName>
        <fullName evidence="4">Haloacid dehalogenase</fullName>
    </submittedName>
</protein>
<dbReference type="InterPro" id="IPR036412">
    <property type="entry name" value="HAD-like_sf"/>
</dbReference>
<dbReference type="NCBIfam" id="TIGR01490">
    <property type="entry name" value="HAD-SF-IB-hyp1"/>
    <property type="match status" value="1"/>
</dbReference>
<accession>A0ABQ2XIV6</accession>
<evidence type="ECO:0000256" key="2">
    <source>
        <dbReference type="ARBA" id="ARBA00022801"/>
    </source>
</evidence>
<gene>
    <name evidence="4" type="ORF">GCM10011282_25970</name>
</gene>
<reference evidence="5" key="1">
    <citation type="journal article" date="2019" name="Int. J. Syst. Evol. Microbiol.">
        <title>The Global Catalogue of Microorganisms (GCM) 10K type strain sequencing project: providing services to taxonomists for standard genome sequencing and annotation.</title>
        <authorList>
            <consortium name="The Broad Institute Genomics Platform"/>
            <consortium name="The Broad Institute Genome Sequencing Center for Infectious Disease"/>
            <person name="Wu L."/>
            <person name="Ma J."/>
        </authorList>
    </citation>
    <scope>NUCLEOTIDE SEQUENCE [LARGE SCALE GENOMIC DNA]</scope>
    <source>
        <strain evidence="5">KCTC 23916</strain>
    </source>
</reference>
<dbReference type="PANTHER" id="PTHR43344">
    <property type="entry name" value="PHOSPHOSERINE PHOSPHATASE"/>
    <property type="match status" value="1"/>
</dbReference>
<dbReference type="NCBIfam" id="TIGR01488">
    <property type="entry name" value="HAD-SF-IB"/>
    <property type="match status" value="1"/>
</dbReference>
<dbReference type="InterPro" id="IPR050582">
    <property type="entry name" value="HAD-like_SerB"/>
</dbReference>
<dbReference type="Pfam" id="PF12710">
    <property type="entry name" value="HAD"/>
    <property type="match status" value="1"/>
</dbReference>
<keyword evidence="1" id="KW-0479">Metal-binding</keyword>
<evidence type="ECO:0000313" key="4">
    <source>
        <dbReference type="EMBL" id="GGX18590.1"/>
    </source>
</evidence>
<comment type="caution">
    <text evidence="4">The sequence shown here is derived from an EMBL/GenBank/DDBJ whole genome shotgun (WGS) entry which is preliminary data.</text>
</comment>
<dbReference type="Gene3D" id="1.20.1440.100">
    <property type="entry name" value="SG protein - dephosphorylation function"/>
    <property type="match status" value="1"/>
</dbReference>
<dbReference type="PANTHER" id="PTHR43344:SF13">
    <property type="entry name" value="PHOSPHATASE RV3661-RELATED"/>
    <property type="match status" value="1"/>
</dbReference>
<proteinExistence type="predicted"/>
<organism evidence="4 5">
    <name type="scientific">Undibacterium macrobrachii</name>
    <dbReference type="NCBI Taxonomy" id="1119058"/>
    <lineage>
        <taxon>Bacteria</taxon>
        <taxon>Pseudomonadati</taxon>
        <taxon>Pseudomonadota</taxon>
        <taxon>Betaproteobacteria</taxon>
        <taxon>Burkholderiales</taxon>
        <taxon>Oxalobacteraceae</taxon>
        <taxon>Undibacterium</taxon>
    </lineage>
</organism>
<evidence type="ECO:0000313" key="5">
    <source>
        <dbReference type="Proteomes" id="UP000620127"/>
    </source>
</evidence>
<name>A0ABQ2XIV6_9BURK</name>
<sequence>MMTKQSMQNIALFDLDHTLLPIDSDYEWGQFLCRIGAVDADEFGRRNAEFFAQYQAGTLDPVEYLEFALGTLAQFSGQQLNDYHTQFMQEVINPALLPAAFDLLKQHQEQNDLIAIITATNRFVTQPIAQALGVEHLLAAEPHFDEQGNLTGKLRGVPTSGPGKVTHLHAWLAQQGKQLSDFTKSYFYSDSQNDIPLLSIVTHPIATNPNQLLLAHAQANGWPTLQLFAQHD</sequence>
<dbReference type="EMBL" id="BMYT01000004">
    <property type="protein sequence ID" value="GGX18590.1"/>
    <property type="molecule type" value="Genomic_DNA"/>
</dbReference>
<dbReference type="Proteomes" id="UP000620127">
    <property type="component" value="Unassembled WGS sequence"/>
</dbReference>